<evidence type="ECO:0000313" key="3">
    <source>
        <dbReference type="Proteomes" id="UP000281955"/>
    </source>
</evidence>
<gene>
    <name evidence="2" type="ORF">CLV35_3728</name>
</gene>
<feature type="chain" id="PRO_5039510977" description="Secreted protein" evidence="1">
    <location>
        <begin position="23"/>
        <end position="131"/>
    </location>
</feature>
<dbReference type="AlphaFoldDB" id="A0A420XKJ2"/>
<reference evidence="2 3" key="1">
    <citation type="submission" date="2018-10" db="EMBL/GenBank/DDBJ databases">
        <title>Genomic Encyclopedia of Archaeal and Bacterial Type Strains, Phase II (KMG-II): from individual species to whole genera.</title>
        <authorList>
            <person name="Goeker M."/>
        </authorList>
    </citation>
    <scope>NUCLEOTIDE SEQUENCE [LARGE SCALE GENOMIC DNA]</scope>
    <source>
        <strain evidence="2 3">RP-AC37</strain>
    </source>
</reference>
<keyword evidence="3" id="KW-1185">Reference proteome</keyword>
<organism evidence="2 3">
    <name type="scientific">Motilibacter peucedani</name>
    <dbReference type="NCBI Taxonomy" id="598650"/>
    <lineage>
        <taxon>Bacteria</taxon>
        <taxon>Bacillati</taxon>
        <taxon>Actinomycetota</taxon>
        <taxon>Actinomycetes</taxon>
        <taxon>Motilibacterales</taxon>
        <taxon>Motilibacteraceae</taxon>
        <taxon>Motilibacter</taxon>
    </lineage>
</organism>
<proteinExistence type="predicted"/>
<evidence type="ECO:0008006" key="4">
    <source>
        <dbReference type="Google" id="ProtNLM"/>
    </source>
</evidence>
<dbReference type="InParanoid" id="A0A420XKJ2"/>
<dbReference type="Proteomes" id="UP000281955">
    <property type="component" value="Unassembled WGS sequence"/>
</dbReference>
<comment type="caution">
    <text evidence="2">The sequence shown here is derived from an EMBL/GenBank/DDBJ whole genome shotgun (WGS) entry which is preliminary data.</text>
</comment>
<keyword evidence="1" id="KW-0732">Signal</keyword>
<feature type="signal peptide" evidence="1">
    <location>
        <begin position="1"/>
        <end position="22"/>
    </location>
</feature>
<evidence type="ECO:0000313" key="2">
    <source>
        <dbReference type="EMBL" id="RKS68599.1"/>
    </source>
</evidence>
<protein>
    <recommendedName>
        <fullName evidence="4">Secreted protein</fullName>
    </recommendedName>
</protein>
<evidence type="ECO:0000256" key="1">
    <source>
        <dbReference type="SAM" id="SignalP"/>
    </source>
</evidence>
<dbReference type="RefSeq" id="WP_121194961.1">
    <property type="nucleotide sequence ID" value="NZ_RBWV01000016.1"/>
</dbReference>
<dbReference type="OrthoDB" id="2607492at2"/>
<sequence>MRRLVAALTCAVTAVASAVVLAAPASAAGHQTYTAYSDGSPDGTNRSLAVFYSYGDLLVGCDMSKDGHHSVVVYYARGMSGSRAVHNHNGAGGQCTRTRLDLPEGTDLVFQSCIGEGSRIYACGDTVAATA</sequence>
<accession>A0A420XKJ2</accession>
<dbReference type="EMBL" id="RBWV01000016">
    <property type="protein sequence ID" value="RKS68599.1"/>
    <property type="molecule type" value="Genomic_DNA"/>
</dbReference>
<name>A0A420XKJ2_9ACTN</name>